<accession>A0A6L9JUZ3</accession>
<comment type="caution">
    <text evidence="2">The sequence shown here is derived from an EMBL/GenBank/DDBJ whole genome shotgun (WGS) entry which is preliminary data.</text>
</comment>
<dbReference type="EMBL" id="WSFA01000090">
    <property type="protein sequence ID" value="NDL41490.1"/>
    <property type="molecule type" value="Genomic_DNA"/>
</dbReference>
<dbReference type="InterPro" id="IPR031856">
    <property type="entry name" value="YdaS_toxin-like"/>
</dbReference>
<evidence type="ECO:0000313" key="3">
    <source>
        <dbReference type="Proteomes" id="UP000479300"/>
    </source>
</evidence>
<dbReference type="PROSITE" id="PS50943">
    <property type="entry name" value="HTH_CROC1"/>
    <property type="match status" value="1"/>
</dbReference>
<evidence type="ECO:0000313" key="2">
    <source>
        <dbReference type="EMBL" id="NDL41490.1"/>
    </source>
</evidence>
<feature type="domain" description="HTH cro/C1-type" evidence="1">
    <location>
        <begin position="15"/>
        <end position="61"/>
    </location>
</feature>
<evidence type="ECO:0000259" key="1">
    <source>
        <dbReference type="PROSITE" id="PS50943"/>
    </source>
</evidence>
<protein>
    <submittedName>
        <fullName evidence="2">Helix-turn-helix domain-containing protein</fullName>
    </submittedName>
</protein>
<reference evidence="2 3" key="1">
    <citation type="submission" date="2019-12" db="EMBL/GenBank/DDBJ databases">
        <title>Engineering Photorhabdus to improve their lethality against agricultural pests.</title>
        <authorList>
            <person name="Machado R.A.R."/>
        </authorList>
    </citation>
    <scope>NUCLEOTIDE SEQUENCE [LARGE SCALE GENOMIC DNA]</scope>
    <source>
        <strain evidence="2 3">EN01</strain>
    </source>
</reference>
<dbReference type="AlphaFoldDB" id="A0A6L9JUZ3"/>
<dbReference type="CDD" id="cd00093">
    <property type="entry name" value="HTH_XRE"/>
    <property type="match status" value="1"/>
</dbReference>
<gene>
    <name evidence="2" type="ORF">GPY51_22780</name>
</gene>
<sequence length="75" mass="8320">MINHTIEKAIKVLGTQKKFAEKIGRSQSTVSDWLNGKKKVSPESVPSIVEITKGVVQPHELRPDLPKVFPPPGNY</sequence>
<proteinExistence type="predicted"/>
<dbReference type="SUPFAM" id="SSF47413">
    <property type="entry name" value="lambda repressor-like DNA-binding domains"/>
    <property type="match status" value="1"/>
</dbReference>
<dbReference type="Pfam" id="PF15943">
    <property type="entry name" value="YdaS_toxin"/>
    <property type="match status" value="1"/>
</dbReference>
<dbReference type="Gene3D" id="1.10.260.40">
    <property type="entry name" value="lambda repressor-like DNA-binding domains"/>
    <property type="match status" value="1"/>
</dbReference>
<organism evidence="2 3">
    <name type="scientific">Photorhabdus laumondii subsp. laumondii</name>
    <name type="common">Photorhabdus luminescens subsp. laumondii</name>
    <dbReference type="NCBI Taxonomy" id="141679"/>
    <lineage>
        <taxon>Bacteria</taxon>
        <taxon>Pseudomonadati</taxon>
        <taxon>Pseudomonadota</taxon>
        <taxon>Gammaproteobacteria</taxon>
        <taxon>Enterobacterales</taxon>
        <taxon>Morganellaceae</taxon>
        <taxon>Photorhabdus</taxon>
    </lineage>
</organism>
<dbReference type="GO" id="GO:0003677">
    <property type="term" value="F:DNA binding"/>
    <property type="evidence" value="ECO:0007669"/>
    <property type="project" value="InterPro"/>
</dbReference>
<dbReference type="Proteomes" id="UP000479300">
    <property type="component" value="Unassembled WGS sequence"/>
</dbReference>
<dbReference type="InterPro" id="IPR010982">
    <property type="entry name" value="Lambda_DNA-bd_dom_sf"/>
</dbReference>
<dbReference type="InterPro" id="IPR001387">
    <property type="entry name" value="Cro/C1-type_HTH"/>
</dbReference>
<name>A0A6L9JUZ3_PHOLM</name>